<keyword evidence="2" id="KW-1185">Reference proteome</keyword>
<name>L8JH18_9GAMM</name>
<reference evidence="1 2" key="1">
    <citation type="submission" date="2012-12" db="EMBL/GenBank/DDBJ databases">
        <title>Genome Assembly of Photobacterium sp. AK15.</title>
        <authorList>
            <person name="Khatri I."/>
            <person name="Vaidya B."/>
            <person name="Srinivas T.N.R."/>
            <person name="Subramanian S."/>
            <person name="Pinnaka A."/>
        </authorList>
    </citation>
    <scope>NUCLEOTIDE SEQUENCE [LARGE SCALE GENOMIC DNA]</scope>
    <source>
        <strain evidence="1 2">AK15</strain>
    </source>
</reference>
<protein>
    <recommendedName>
        <fullName evidence="3">PilZ domain-containing protein</fullName>
    </recommendedName>
</protein>
<evidence type="ECO:0008006" key="3">
    <source>
        <dbReference type="Google" id="ProtNLM"/>
    </source>
</evidence>
<gene>
    <name evidence="1" type="ORF">C942_01482</name>
</gene>
<dbReference type="OrthoDB" id="5890620at2"/>
<comment type="caution">
    <text evidence="1">The sequence shown here is derived from an EMBL/GenBank/DDBJ whole genome shotgun (WGS) entry which is preliminary data.</text>
</comment>
<dbReference type="Proteomes" id="UP000011134">
    <property type="component" value="Unassembled WGS sequence"/>
</dbReference>
<sequence>MEQDEYFSVQYGLTINVELLGKNEQLPDDLAFNQEIPPLFRVARECSSLDDNVDQSLSKLTKEESKPLLNYLTAQNNKINLLLSYVLSQQNDPTKRYITRTFGASRLSFLSKAAFPVGSIVRVKLFLDKPSAAVYCYAAVTGCQVRGKYYEVALSYKRLLEDDRDLLIRAALYVQQKLLRQRAQQRTDTQ</sequence>
<dbReference type="AlphaFoldDB" id="L8JH18"/>
<organism evidence="1 2">
    <name type="scientific">Photobacterium marinum</name>
    <dbReference type="NCBI Taxonomy" id="1056511"/>
    <lineage>
        <taxon>Bacteria</taxon>
        <taxon>Pseudomonadati</taxon>
        <taxon>Pseudomonadota</taxon>
        <taxon>Gammaproteobacteria</taxon>
        <taxon>Vibrionales</taxon>
        <taxon>Vibrionaceae</taxon>
        <taxon>Photobacterium</taxon>
    </lineage>
</organism>
<dbReference type="EMBL" id="AMZO01000002">
    <property type="protein sequence ID" value="ELR67553.1"/>
    <property type="molecule type" value="Genomic_DNA"/>
</dbReference>
<evidence type="ECO:0000313" key="1">
    <source>
        <dbReference type="EMBL" id="ELR67553.1"/>
    </source>
</evidence>
<dbReference type="PATRIC" id="fig|1056511.3.peg.555"/>
<dbReference type="RefSeq" id="WP_007462128.1">
    <property type="nucleotide sequence ID" value="NZ_AMZO01000002.1"/>
</dbReference>
<accession>L8JH18</accession>
<evidence type="ECO:0000313" key="2">
    <source>
        <dbReference type="Proteomes" id="UP000011134"/>
    </source>
</evidence>
<proteinExistence type="predicted"/>